<evidence type="ECO:0000256" key="1">
    <source>
        <dbReference type="ARBA" id="ARBA00022450"/>
    </source>
</evidence>
<dbReference type="SMART" id="SM00827">
    <property type="entry name" value="PKS_AT"/>
    <property type="match status" value="1"/>
</dbReference>
<dbReference type="PROSITE" id="PS52004">
    <property type="entry name" value="KS3_2"/>
    <property type="match status" value="1"/>
</dbReference>
<feature type="region of interest" description="Disordered" evidence="5">
    <location>
        <begin position="860"/>
        <end position="926"/>
    </location>
</feature>
<keyword evidence="1" id="KW-0596">Phosphopantetheine</keyword>
<organism evidence="8 9">
    <name type="scientific">Streptantibioticus silvisoli</name>
    <dbReference type="NCBI Taxonomy" id="2705255"/>
    <lineage>
        <taxon>Bacteria</taxon>
        <taxon>Bacillati</taxon>
        <taxon>Actinomycetota</taxon>
        <taxon>Actinomycetes</taxon>
        <taxon>Kitasatosporales</taxon>
        <taxon>Streptomycetaceae</taxon>
        <taxon>Streptantibioticus</taxon>
    </lineage>
</organism>
<evidence type="ECO:0000259" key="6">
    <source>
        <dbReference type="PROSITE" id="PS50075"/>
    </source>
</evidence>
<dbReference type="InterPro" id="IPR020841">
    <property type="entry name" value="PKS_Beta-ketoAc_synthase_dom"/>
</dbReference>
<dbReference type="Gene3D" id="3.30.70.250">
    <property type="entry name" value="Malonyl-CoA ACP transacylase, ACP-binding"/>
    <property type="match status" value="1"/>
</dbReference>
<evidence type="ECO:0000256" key="4">
    <source>
        <dbReference type="ARBA" id="ARBA00023194"/>
    </source>
</evidence>
<evidence type="ECO:0000259" key="7">
    <source>
        <dbReference type="PROSITE" id="PS52004"/>
    </source>
</evidence>
<dbReference type="Pfam" id="PF00698">
    <property type="entry name" value="Acyl_transf_1"/>
    <property type="match status" value="1"/>
</dbReference>
<feature type="domain" description="Carrier" evidence="6">
    <location>
        <begin position="922"/>
        <end position="997"/>
    </location>
</feature>
<dbReference type="InterPro" id="IPR016035">
    <property type="entry name" value="Acyl_Trfase/lysoPLipase"/>
</dbReference>
<dbReference type="EMBL" id="JAAGKO020000001">
    <property type="protein sequence ID" value="MDI5961373.1"/>
    <property type="molecule type" value="Genomic_DNA"/>
</dbReference>
<dbReference type="Gene3D" id="3.40.47.10">
    <property type="match status" value="1"/>
</dbReference>
<dbReference type="Pfam" id="PF16197">
    <property type="entry name" value="KAsynt_C_assoc"/>
    <property type="match status" value="1"/>
</dbReference>
<dbReference type="RefSeq" id="WP_271321863.1">
    <property type="nucleotide sequence ID" value="NZ_JAAGKO020000001.1"/>
</dbReference>
<dbReference type="InterPro" id="IPR016036">
    <property type="entry name" value="Malonyl_transacylase_ACP-bd"/>
</dbReference>
<dbReference type="Gene3D" id="3.30.70.3290">
    <property type="match status" value="1"/>
</dbReference>
<keyword evidence="2" id="KW-0597">Phosphoprotein</keyword>
<dbReference type="Pfam" id="PF00550">
    <property type="entry name" value="PP-binding"/>
    <property type="match status" value="1"/>
</dbReference>
<dbReference type="Gene3D" id="3.40.366.10">
    <property type="entry name" value="Malonyl-Coenzyme A Acyl Carrier Protein, domain 2"/>
    <property type="match status" value="1"/>
</dbReference>
<dbReference type="PANTHER" id="PTHR43775:SF37">
    <property type="entry name" value="SI:DKEY-61P9.11"/>
    <property type="match status" value="1"/>
</dbReference>
<dbReference type="SUPFAM" id="SSF53901">
    <property type="entry name" value="Thiolase-like"/>
    <property type="match status" value="1"/>
</dbReference>
<dbReference type="Gene3D" id="1.10.1200.10">
    <property type="entry name" value="ACP-like"/>
    <property type="match status" value="1"/>
</dbReference>
<feature type="domain" description="Ketosynthase family 3 (KS3)" evidence="7">
    <location>
        <begin position="1"/>
        <end position="417"/>
    </location>
</feature>
<dbReference type="InterPro" id="IPR020806">
    <property type="entry name" value="PKS_PP-bd"/>
</dbReference>
<dbReference type="InterPro" id="IPR036736">
    <property type="entry name" value="ACP-like_sf"/>
</dbReference>
<dbReference type="InterPro" id="IPR016039">
    <property type="entry name" value="Thiolase-like"/>
</dbReference>
<proteinExistence type="predicted"/>
<sequence>MTGIAVVGQACRFPGAADPAAYWAGLLADGDSIHRAPRADLAGLVPQARLGNPRFVAASGLIDDVFDFDPGRYRISPREAVITDPQHRLFLHVAREALENAGVLPRRAGQIAVFGGVGRNRHEDMVRATLPDPDVEDLTLEIGNEKDYFATKVSYRLGLTGASVVVQSACSTGLLAVHQACLALANYECDVALAGASTVRLPLEYGYVFGPGGIGSPTGFCRPFAAEADGSVPGDGVGCVVLRRLDDALADGDPLLAVIRGSAVNNDGTKDGFASVSAAAQVAVIETALDFAEVTARDIGYVEAHGSGTALGDETEWTALGRVFKDGVVVGSAKSQLGHLREASGMAGLLKTIAVLREGRIPPSLNGGSPARYATNGPGPRLATAAEDWHAAGGGPRRAGVSSFGLGGTNVHLVMEEPPARELPAGSGRAEVLTISAHTAEALRATAERLLAPAGPTAHIPLAAVAATLQHRREHLPHRWAVAAVQPQEWSDELADGPRNTEPAAADGCPTGFVYPGIGDHYAGMTEGLTDYLPGFRDLLTRALDEAGEVAGRDFHRALSPGPAAKGGRGTGASVDLRAMVRGTPGGAALSDPVNAHVVTFCVQTALTAALAGVGVVPAAVMGHSLGELVAATVAGVFEPRDAYRVLVRRAQLVAAQPEGGMLAVSLPADDTAELTGPGVWLSTVNTPNSCVLGGERPALAAVAARLARRGVQTRAMPVSHAFHTPMLHEAAEELRELLASLTLRPPKIPMVTGVTADWVGSEITRPQFWARQLSSTVHFGAGVVRLSDRCAALLEAGPGQLRSIAHQSGIVKPGTVALATVRRRYEVARDDVFLARALGRLWERGADIDWAALRGTPAAPGVPLPPNACDDRPFRAGSGLLGARPRTAGDDAQGVGGGSGHEPSGRPATGPAPLPSDSCGTPPPGTRELLAGIWRDVLGVADVDPADHFFDLGGDSLMGVRLIAMLESSLGAAVPAKVVFESAVLSRMAAAVQRWLETRQDPD</sequence>
<dbReference type="Pfam" id="PF02801">
    <property type="entry name" value="Ketoacyl-synt_C"/>
    <property type="match status" value="1"/>
</dbReference>
<dbReference type="InterPro" id="IPR001227">
    <property type="entry name" value="Ac_transferase_dom_sf"/>
</dbReference>
<dbReference type="InterPro" id="IPR006162">
    <property type="entry name" value="Ppantetheine_attach_site"/>
</dbReference>
<dbReference type="InterPro" id="IPR032821">
    <property type="entry name" value="PKS_assoc"/>
</dbReference>
<dbReference type="Proteomes" id="UP001156398">
    <property type="component" value="Unassembled WGS sequence"/>
</dbReference>
<evidence type="ECO:0000313" key="9">
    <source>
        <dbReference type="Proteomes" id="UP001156398"/>
    </source>
</evidence>
<dbReference type="CDD" id="cd00833">
    <property type="entry name" value="PKS"/>
    <property type="match status" value="1"/>
</dbReference>
<dbReference type="SMART" id="SM00825">
    <property type="entry name" value="PKS_KS"/>
    <property type="match status" value="1"/>
</dbReference>
<dbReference type="SUPFAM" id="SSF55048">
    <property type="entry name" value="Probable ACP-binding domain of malonyl-CoA ACP transacylase"/>
    <property type="match status" value="1"/>
</dbReference>
<reference evidence="8 9" key="1">
    <citation type="submission" date="2023-05" db="EMBL/GenBank/DDBJ databases">
        <title>Streptantibioticus silvisoli sp. nov., acidotolerant actinomycetes 1 from pine litter.</title>
        <authorList>
            <person name="Swiecimska M."/>
            <person name="Golinska P."/>
            <person name="Sangal V."/>
            <person name="Wachnowicz B."/>
            <person name="Goodfellow M."/>
        </authorList>
    </citation>
    <scope>NUCLEOTIDE SEQUENCE [LARGE SCALE GENOMIC DNA]</scope>
    <source>
        <strain evidence="8 9">SL54</strain>
    </source>
</reference>
<keyword evidence="4" id="KW-0045">Antibiotic biosynthesis</keyword>
<evidence type="ECO:0000256" key="2">
    <source>
        <dbReference type="ARBA" id="ARBA00022553"/>
    </source>
</evidence>
<keyword evidence="9" id="KW-1185">Reference proteome</keyword>
<dbReference type="InterPro" id="IPR014031">
    <property type="entry name" value="Ketoacyl_synth_C"/>
</dbReference>
<protein>
    <submittedName>
        <fullName evidence="8">Beta-ketoacyl synthase N-terminal-like domain-containing protein</fullName>
    </submittedName>
</protein>
<dbReference type="Pfam" id="PF00109">
    <property type="entry name" value="ketoacyl-synt"/>
    <property type="match status" value="1"/>
</dbReference>
<dbReference type="PROSITE" id="PS50075">
    <property type="entry name" value="CARRIER"/>
    <property type="match status" value="1"/>
</dbReference>
<dbReference type="InterPro" id="IPR014030">
    <property type="entry name" value="Ketoacyl_synth_N"/>
</dbReference>
<dbReference type="InterPro" id="IPR009081">
    <property type="entry name" value="PP-bd_ACP"/>
</dbReference>
<evidence type="ECO:0000256" key="3">
    <source>
        <dbReference type="ARBA" id="ARBA00022679"/>
    </source>
</evidence>
<gene>
    <name evidence="8" type="ORF">POF43_001300</name>
</gene>
<dbReference type="InterPro" id="IPR050091">
    <property type="entry name" value="PKS_NRPS_Biosynth_Enz"/>
</dbReference>
<dbReference type="SUPFAM" id="SSF52151">
    <property type="entry name" value="FabD/lysophospholipase-like"/>
    <property type="match status" value="1"/>
</dbReference>
<comment type="caution">
    <text evidence="8">The sequence shown here is derived from an EMBL/GenBank/DDBJ whole genome shotgun (WGS) entry which is preliminary data.</text>
</comment>
<name>A0ABT6VSC4_9ACTN</name>
<dbReference type="PROSITE" id="PS00012">
    <property type="entry name" value="PHOSPHOPANTETHEINE"/>
    <property type="match status" value="1"/>
</dbReference>
<dbReference type="SUPFAM" id="SSF47336">
    <property type="entry name" value="ACP-like"/>
    <property type="match status" value="1"/>
</dbReference>
<evidence type="ECO:0000313" key="8">
    <source>
        <dbReference type="EMBL" id="MDI5961373.1"/>
    </source>
</evidence>
<keyword evidence="3" id="KW-0808">Transferase</keyword>
<evidence type="ECO:0000256" key="5">
    <source>
        <dbReference type="SAM" id="MobiDB-lite"/>
    </source>
</evidence>
<accession>A0ABT6VSC4</accession>
<dbReference type="PANTHER" id="PTHR43775">
    <property type="entry name" value="FATTY ACID SYNTHASE"/>
    <property type="match status" value="1"/>
</dbReference>
<dbReference type="SMART" id="SM00823">
    <property type="entry name" value="PKS_PP"/>
    <property type="match status" value="1"/>
</dbReference>
<dbReference type="InterPro" id="IPR014043">
    <property type="entry name" value="Acyl_transferase_dom"/>
</dbReference>